<keyword evidence="4" id="KW-1185">Reference proteome</keyword>
<evidence type="ECO:0000313" key="3">
    <source>
        <dbReference type="EMBL" id="KNZ51713.1"/>
    </source>
</evidence>
<proteinExistence type="predicted"/>
<evidence type="ECO:0000256" key="2">
    <source>
        <dbReference type="SAM" id="Phobius"/>
    </source>
</evidence>
<evidence type="ECO:0000313" key="4">
    <source>
        <dbReference type="Proteomes" id="UP000037035"/>
    </source>
</evidence>
<feature type="transmembrane region" description="Helical" evidence="2">
    <location>
        <begin position="90"/>
        <end position="107"/>
    </location>
</feature>
<keyword evidence="2" id="KW-0812">Transmembrane</keyword>
<organism evidence="3 4">
    <name type="scientific">Puccinia sorghi</name>
    <dbReference type="NCBI Taxonomy" id="27349"/>
    <lineage>
        <taxon>Eukaryota</taxon>
        <taxon>Fungi</taxon>
        <taxon>Dikarya</taxon>
        <taxon>Basidiomycota</taxon>
        <taxon>Pucciniomycotina</taxon>
        <taxon>Pucciniomycetes</taxon>
        <taxon>Pucciniales</taxon>
        <taxon>Pucciniaceae</taxon>
        <taxon>Puccinia</taxon>
    </lineage>
</organism>
<evidence type="ECO:0000256" key="1">
    <source>
        <dbReference type="SAM" id="MobiDB-lite"/>
    </source>
</evidence>
<sequence length="345" mass="39302">MYTLVHHHPATLTSMAFFLPLITIFKNTDLHSHAPHPSVPTPLLQQHAPPPPPPPKRPAYHSIRSVFEFPPSSKTYEQEKMFRSNISQSSVFSFLSFPFLYFLYLFFNDGKLLASLVTKAPAEDASLPLVIHLVRIVIITNKLRITLLLLISSYPSQKIKCDLFVIPRWSRTANSVSRPTTTFIQWYFTSTNLVSPNVLLFFLQTTFEPTDMTVYGFCTLPAKNIEVSMQGYHACAVHSRVQKPLRYCYLKQGPLDDMHWKMAPYFHLLLVKDNLITSQKEIGNGKQPHNIKLTIMNLSNTTTPMEAPLKSTQGSFPCQKIHPSTPLTIGEYNLENKIHKDPATY</sequence>
<dbReference type="VEuPathDB" id="FungiDB:VP01_384g2"/>
<reference evidence="3 4" key="1">
    <citation type="submission" date="2015-08" db="EMBL/GenBank/DDBJ databases">
        <title>Next Generation Sequencing and Analysis of the Genome of Puccinia sorghi L Schw, the Causal Agent of Maize Common Rust.</title>
        <authorList>
            <person name="Rochi L."/>
            <person name="Burguener G."/>
            <person name="Darino M."/>
            <person name="Turjanski A."/>
            <person name="Kreff E."/>
            <person name="Dieguez M.J."/>
            <person name="Sacco F."/>
        </authorList>
    </citation>
    <scope>NUCLEOTIDE SEQUENCE [LARGE SCALE GENOMIC DNA]</scope>
    <source>
        <strain evidence="3 4">RO10H11247</strain>
    </source>
</reference>
<dbReference type="Proteomes" id="UP000037035">
    <property type="component" value="Unassembled WGS sequence"/>
</dbReference>
<keyword evidence="2" id="KW-1133">Transmembrane helix</keyword>
<comment type="caution">
    <text evidence="3">The sequence shown here is derived from an EMBL/GenBank/DDBJ whole genome shotgun (WGS) entry which is preliminary data.</text>
</comment>
<accession>A0A0L6UT47</accession>
<dbReference type="EMBL" id="LAVV01008890">
    <property type="protein sequence ID" value="KNZ51713.1"/>
    <property type="molecule type" value="Genomic_DNA"/>
</dbReference>
<keyword evidence="2" id="KW-0472">Membrane</keyword>
<name>A0A0L6UT47_9BASI</name>
<dbReference type="AlphaFoldDB" id="A0A0L6UT47"/>
<protein>
    <submittedName>
        <fullName evidence="3">Uncharacterized protein</fullName>
    </submittedName>
</protein>
<feature type="region of interest" description="Disordered" evidence="1">
    <location>
        <begin position="36"/>
        <end position="56"/>
    </location>
</feature>
<gene>
    <name evidence="3" type="ORF">VP01_384g2</name>
</gene>